<evidence type="ECO:0000313" key="7">
    <source>
        <dbReference type="EMBL" id="VAW20010.1"/>
    </source>
</evidence>
<keyword evidence="5" id="KW-0975">Bacterial flagellum</keyword>
<dbReference type="InterPro" id="IPR000527">
    <property type="entry name" value="Flag_Lring"/>
</dbReference>
<keyword evidence="4" id="KW-0472">Membrane</keyword>
<dbReference type="PRINTS" id="PR01008">
    <property type="entry name" value="FLGLRINGFLGH"/>
</dbReference>
<name>A0A3B0TTG6_9ZZZZ</name>
<evidence type="ECO:0000256" key="2">
    <source>
        <dbReference type="ARBA" id="ARBA00004442"/>
    </source>
</evidence>
<evidence type="ECO:0000256" key="5">
    <source>
        <dbReference type="ARBA" id="ARBA00023143"/>
    </source>
</evidence>
<dbReference type="PROSITE" id="PS51257">
    <property type="entry name" value="PROKAR_LIPOPROTEIN"/>
    <property type="match status" value="1"/>
</dbReference>
<dbReference type="PANTHER" id="PTHR34933">
    <property type="entry name" value="FLAGELLAR L-RING PROTEIN"/>
    <property type="match status" value="1"/>
</dbReference>
<keyword evidence="6" id="KW-0998">Cell outer membrane</keyword>
<evidence type="ECO:0000256" key="1">
    <source>
        <dbReference type="ARBA" id="ARBA00004365"/>
    </source>
</evidence>
<evidence type="ECO:0000256" key="6">
    <source>
        <dbReference type="ARBA" id="ARBA00023237"/>
    </source>
</evidence>
<gene>
    <name evidence="7" type="ORF">MNBD_ALPHA11-988</name>
</gene>
<protein>
    <submittedName>
        <fullName evidence="7">Flagellar L-ring protein FlgH</fullName>
    </submittedName>
</protein>
<dbReference type="NCBIfam" id="NF001305">
    <property type="entry name" value="PRK00249.1-5"/>
    <property type="match status" value="1"/>
</dbReference>
<dbReference type="AlphaFoldDB" id="A0A3B0TTG6"/>
<dbReference type="Pfam" id="PF02107">
    <property type="entry name" value="FlgH"/>
    <property type="match status" value="1"/>
</dbReference>
<proteinExistence type="inferred from homology"/>
<evidence type="ECO:0000256" key="3">
    <source>
        <dbReference type="ARBA" id="ARBA00022729"/>
    </source>
</evidence>
<dbReference type="GO" id="GO:0071973">
    <property type="term" value="P:bacterial-type flagellum-dependent cell motility"/>
    <property type="evidence" value="ECO:0007669"/>
    <property type="project" value="InterPro"/>
</dbReference>
<keyword evidence="7" id="KW-0282">Flagellum</keyword>
<organism evidence="7">
    <name type="scientific">hydrothermal vent metagenome</name>
    <dbReference type="NCBI Taxonomy" id="652676"/>
    <lineage>
        <taxon>unclassified sequences</taxon>
        <taxon>metagenomes</taxon>
        <taxon>ecological metagenomes</taxon>
    </lineage>
</organism>
<dbReference type="GO" id="GO:0003774">
    <property type="term" value="F:cytoskeletal motor activity"/>
    <property type="evidence" value="ECO:0007669"/>
    <property type="project" value="InterPro"/>
</dbReference>
<reference evidence="7" key="1">
    <citation type="submission" date="2018-06" db="EMBL/GenBank/DDBJ databases">
        <authorList>
            <person name="Zhirakovskaya E."/>
        </authorList>
    </citation>
    <scope>NUCLEOTIDE SEQUENCE</scope>
</reference>
<dbReference type="GO" id="GO:0009427">
    <property type="term" value="C:bacterial-type flagellum basal body, distal rod, L ring"/>
    <property type="evidence" value="ECO:0007669"/>
    <property type="project" value="InterPro"/>
</dbReference>
<dbReference type="EMBL" id="UOEQ01000249">
    <property type="protein sequence ID" value="VAW20010.1"/>
    <property type="molecule type" value="Genomic_DNA"/>
</dbReference>
<keyword evidence="3" id="KW-0732">Signal</keyword>
<accession>A0A3B0TTG6</accession>
<keyword evidence="7" id="KW-0966">Cell projection</keyword>
<keyword evidence="7" id="KW-0969">Cilium</keyword>
<sequence>MKIFKLVILLFALFALGACTAAERLAQIGQTPALSSIENPTAQEGYRPVVMPMPQPEVVSYQPNSLFRDGARGFFKDQRARRVGDILTVKIVISDKAQISNQTNRTRQSTSSAGVGGVLGSIFSAIAPDVAGATAIDVNSGVNDGGTGSVNRSETLETEVAAVVTQILPNGNLVIEGRQEVRVNFEVRDLIVAGIVRPEDINADNTIASSKIAEARIAYGGRGQITDVQQPRYGQQVLDAILPF</sequence>
<evidence type="ECO:0000256" key="4">
    <source>
        <dbReference type="ARBA" id="ARBA00023136"/>
    </source>
</evidence>
<dbReference type="HAMAP" id="MF_00415">
    <property type="entry name" value="FlgH"/>
    <property type="match status" value="1"/>
</dbReference>
<dbReference type="GO" id="GO:0009279">
    <property type="term" value="C:cell outer membrane"/>
    <property type="evidence" value="ECO:0007669"/>
    <property type="project" value="UniProtKB-SubCell"/>
</dbReference>
<dbReference type="PANTHER" id="PTHR34933:SF1">
    <property type="entry name" value="FLAGELLAR L-RING PROTEIN"/>
    <property type="match status" value="1"/>
</dbReference>
<comment type="subcellular location">
    <subcellularLocation>
        <location evidence="1">Bacterial flagellum</location>
    </subcellularLocation>
    <subcellularLocation>
        <location evidence="2">Cell outer membrane</location>
    </subcellularLocation>
</comment>